<sequence length="287" mass="29680" precursor="true">MTRTTFLVSASLVLFLSTVTSAAPLLLYNFDEPSGDALDTGDAPNTSGQLMGGATRSSDTPSGFGSSIDLRNDSPSFGHVLEGDAADLDGLAALTLTTWLKVESYTSGNNRLVAKQSGGAFGGFSWNMNATPNSGAVGPDNFRLAIFLGNNVSSGAADFAAGFSDADVDADNKWVFLALTYDGTQAANNTKFYIGDPTTSVSQLGSDLSLAQLTLDGGTSRFGVGFTDAAPTADTSVQGWQDDVRVYGSALSLAELERVRLAGTIPEPGSLALLLSAALACGLRLRY</sequence>
<evidence type="ECO:0000313" key="3">
    <source>
        <dbReference type="EMBL" id="QEG38007.1"/>
    </source>
</evidence>
<dbReference type="KEGG" id="bgok:Pr1d_53550"/>
<accession>A0A5B9QG19</accession>
<evidence type="ECO:0000313" key="4">
    <source>
        <dbReference type="Proteomes" id="UP000323917"/>
    </source>
</evidence>
<dbReference type="RefSeq" id="WP_148076168.1">
    <property type="nucleotide sequence ID" value="NZ_CP042913.1"/>
</dbReference>
<evidence type="ECO:0000256" key="2">
    <source>
        <dbReference type="SAM" id="SignalP"/>
    </source>
</evidence>
<dbReference type="EMBL" id="CP042913">
    <property type="protein sequence ID" value="QEG38007.1"/>
    <property type="molecule type" value="Genomic_DNA"/>
</dbReference>
<dbReference type="OrthoDB" id="267566at2"/>
<dbReference type="SUPFAM" id="SSF49899">
    <property type="entry name" value="Concanavalin A-like lectins/glucanases"/>
    <property type="match status" value="1"/>
</dbReference>
<feature type="compositionally biased region" description="Polar residues" evidence="1">
    <location>
        <begin position="43"/>
        <end position="65"/>
    </location>
</feature>
<keyword evidence="2" id="KW-0732">Signal</keyword>
<name>A0A5B9QG19_9BACT</name>
<dbReference type="Proteomes" id="UP000323917">
    <property type="component" value="Chromosome"/>
</dbReference>
<protein>
    <recommendedName>
        <fullName evidence="5">LamG-like jellyroll fold domain-containing protein</fullName>
    </recommendedName>
</protein>
<reference evidence="3 4" key="1">
    <citation type="submission" date="2019-08" db="EMBL/GenBank/DDBJ databases">
        <title>Deep-cultivation of Planctomycetes and their phenomic and genomic characterization uncovers novel biology.</title>
        <authorList>
            <person name="Wiegand S."/>
            <person name="Jogler M."/>
            <person name="Boedeker C."/>
            <person name="Pinto D."/>
            <person name="Vollmers J."/>
            <person name="Rivas-Marin E."/>
            <person name="Kohn T."/>
            <person name="Peeters S.H."/>
            <person name="Heuer A."/>
            <person name="Rast P."/>
            <person name="Oberbeckmann S."/>
            <person name="Bunk B."/>
            <person name="Jeske O."/>
            <person name="Meyerdierks A."/>
            <person name="Storesund J.E."/>
            <person name="Kallscheuer N."/>
            <person name="Luecker S."/>
            <person name="Lage O.M."/>
            <person name="Pohl T."/>
            <person name="Merkel B.J."/>
            <person name="Hornburger P."/>
            <person name="Mueller R.-W."/>
            <person name="Bruemmer F."/>
            <person name="Labrenz M."/>
            <person name="Spormann A.M."/>
            <person name="Op den Camp H."/>
            <person name="Overmann J."/>
            <person name="Amann R."/>
            <person name="Jetten M.S.M."/>
            <person name="Mascher T."/>
            <person name="Medema M.H."/>
            <person name="Devos D.P."/>
            <person name="Kaster A.-K."/>
            <person name="Ovreas L."/>
            <person name="Rohde M."/>
            <person name="Galperin M.Y."/>
            <person name="Jogler C."/>
        </authorList>
    </citation>
    <scope>NUCLEOTIDE SEQUENCE [LARGE SCALE GENOMIC DNA]</scope>
    <source>
        <strain evidence="3 4">Pr1d</strain>
    </source>
</reference>
<dbReference type="Pfam" id="PF13385">
    <property type="entry name" value="Laminin_G_3"/>
    <property type="match status" value="1"/>
</dbReference>
<dbReference type="Gene3D" id="2.60.120.200">
    <property type="match status" value="1"/>
</dbReference>
<organism evidence="3 4">
    <name type="scientific">Bythopirellula goksoeyrii</name>
    <dbReference type="NCBI Taxonomy" id="1400387"/>
    <lineage>
        <taxon>Bacteria</taxon>
        <taxon>Pseudomonadati</taxon>
        <taxon>Planctomycetota</taxon>
        <taxon>Planctomycetia</taxon>
        <taxon>Pirellulales</taxon>
        <taxon>Lacipirellulaceae</taxon>
        <taxon>Bythopirellula</taxon>
    </lineage>
</organism>
<gene>
    <name evidence="3" type="ORF">Pr1d_53550</name>
</gene>
<dbReference type="InterPro" id="IPR013320">
    <property type="entry name" value="ConA-like_dom_sf"/>
</dbReference>
<keyword evidence="4" id="KW-1185">Reference proteome</keyword>
<feature type="region of interest" description="Disordered" evidence="1">
    <location>
        <begin position="38"/>
        <end position="65"/>
    </location>
</feature>
<evidence type="ECO:0000256" key="1">
    <source>
        <dbReference type="SAM" id="MobiDB-lite"/>
    </source>
</evidence>
<dbReference type="AlphaFoldDB" id="A0A5B9QG19"/>
<proteinExistence type="predicted"/>
<feature type="chain" id="PRO_5022768991" description="LamG-like jellyroll fold domain-containing protein" evidence="2">
    <location>
        <begin position="23"/>
        <end position="287"/>
    </location>
</feature>
<feature type="signal peptide" evidence="2">
    <location>
        <begin position="1"/>
        <end position="22"/>
    </location>
</feature>
<evidence type="ECO:0008006" key="5">
    <source>
        <dbReference type="Google" id="ProtNLM"/>
    </source>
</evidence>